<dbReference type="InterPro" id="IPR001667">
    <property type="entry name" value="DDH_dom"/>
</dbReference>
<dbReference type="Pfam" id="PF01368">
    <property type="entry name" value="DHH"/>
    <property type="match status" value="1"/>
</dbReference>
<comment type="function">
    <text evidence="5">RNA helicase.</text>
</comment>
<dbReference type="GO" id="GO:0016787">
    <property type="term" value="F:hydrolase activity"/>
    <property type="evidence" value="ECO:0007669"/>
    <property type="project" value="UniProtKB-KW"/>
</dbReference>
<comment type="catalytic activity">
    <reaction evidence="5">
        <text>ATP + H2O = ADP + phosphate + H(+)</text>
        <dbReference type="Rhea" id="RHEA:13065"/>
        <dbReference type="ChEBI" id="CHEBI:15377"/>
        <dbReference type="ChEBI" id="CHEBI:15378"/>
        <dbReference type="ChEBI" id="CHEBI:30616"/>
        <dbReference type="ChEBI" id="CHEBI:43474"/>
        <dbReference type="ChEBI" id="CHEBI:456216"/>
        <dbReference type="EC" id="3.6.4.13"/>
    </reaction>
</comment>
<evidence type="ECO:0000256" key="5">
    <source>
        <dbReference type="RuleBase" id="RU365068"/>
    </source>
</evidence>
<dbReference type="GO" id="GO:0003724">
    <property type="term" value="F:RNA helicase activity"/>
    <property type="evidence" value="ECO:0007669"/>
    <property type="project" value="UniProtKB-EC"/>
</dbReference>
<dbReference type="InterPro" id="IPR027417">
    <property type="entry name" value="P-loop_NTPase"/>
</dbReference>
<dbReference type="InterPro" id="IPR011545">
    <property type="entry name" value="DEAD/DEAH_box_helicase_dom"/>
</dbReference>
<reference evidence="10" key="1">
    <citation type="submission" date="2017-03" db="EMBL/GenBank/DDBJ databases">
        <authorList>
            <person name="Sharma R."/>
            <person name="Thines M."/>
        </authorList>
    </citation>
    <scope>NUCLEOTIDE SEQUENCE [LARGE SCALE GENOMIC DNA]</scope>
</reference>
<dbReference type="SMART" id="SM00487">
    <property type="entry name" value="DEXDc"/>
    <property type="match status" value="1"/>
</dbReference>
<evidence type="ECO:0000256" key="1">
    <source>
        <dbReference type="ARBA" id="ARBA00022741"/>
    </source>
</evidence>
<dbReference type="AlphaFoldDB" id="A0A1W5CTQ9"/>
<dbReference type="PROSITE" id="PS51194">
    <property type="entry name" value="HELICASE_CTER"/>
    <property type="match status" value="1"/>
</dbReference>
<dbReference type="PROSITE" id="PS51192">
    <property type="entry name" value="HELICASE_ATP_BIND_1"/>
    <property type="match status" value="1"/>
</dbReference>
<dbReference type="SMART" id="SM00490">
    <property type="entry name" value="HELICc"/>
    <property type="match status" value="1"/>
</dbReference>
<keyword evidence="5 9" id="KW-0347">Helicase</keyword>
<dbReference type="InterPro" id="IPR014001">
    <property type="entry name" value="Helicase_ATP-bd"/>
</dbReference>
<keyword evidence="3 5" id="KW-0067">ATP-binding</keyword>
<keyword evidence="10" id="KW-1185">Reference proteome</keyword>
<evidence type="ECO:0000259" key="8">
    <source>
        <dbReference type="PROSITE" id="PS51194"/>
    </source>
</evidence>
<evidence type="ECO:0000256" key="3">
    <source>
        <dbReference type="ARBA" id="ARBA00022840"/>
    </source>
</evidence>
<protein>
    <recommendedName>
        <fullName evidence="5">ATP-dependent RNA helicase</fullName>
        <ecNumber evidence="5">3.6.4.13</ecNumber>
    </recommendedName>
</protein>
<feature type="domain" description="Helicase ATP-binding" evidence="7">
    <location>
        <begin position="418"/>
        <end position="600"/>
    </location>
</feature>
<dbReference type="EMBL" id="FWEW01000263">
    <property type="protein sequence ID" value="SLM34228.1"/>
    <property type="molecule type" value="Genomic_DNA"/>
</dbReference>
<dbReference type="InterPro" id="IPR038763">
    <property type="entry name" value="DHH_sf"/>
</dbReference>
<name>A0A1W5CTQ9_9LECA</name>
<sequence length="857" mass="93627">MKRKAADPAPTPKAKRQREPEPDYCDAKPQRAEDGSIIWPASESAIENARQLLRECAAAQSNVLIVPDKDADGLSSGVIIYRTLAKLGLPASHINVHLVQKGANIHDESERAAMQAKKPKYIIVVDQGSKAAPPVVDSTETKSLIIDHHMADEFPKDAMIVSACYYPPVATSALLTYEICKPLHEDISSTCGYLCTIGTLGDLGTSLKWKPPFPSMTETFKKHTKKAISDAVSLINAPRRTAKYDVSSAWQALLDAQDPKALLTHPRLLAARAEINAEVERQTHTPPKFSADGKIAVLRIHSAAQVHPVIATRWAGHLRSKALEIVMVANSGYLPGFVNFSCRIARNLVSLNIRHTARADALVRLNMQPQAVYSTTTLQDAGAPTFKSMQGKLDTCILKALESMQYEYMTPVQSKVLTTLPSLRSDCLVQAKTGTGKTIAFLIPALQSLLTSRPVQREQVAVLILSPTRELALQIAKECDQLTSHLPNRIACHTAYGGTARASNMKKFLQGSPTVLVATPGRLKDYLTEKQAVGRFADIRTLILDEADTMLAQGFLLDVKHILRLLPPKSNGWQGMCFSATVPDKIRDVINVILEPGYSKISTIDRSEPPTHARVPQYHVIIPSIKDTFAALLSLVNYEYQRSPIDSKIIVFGTTANLAALYAAFFRAPTGLPLEVFELHSRLGQGQRTRTTEAFKKASSGLMLATDVIGRGMDFPNVTCVIQVGLPTDGEQYVHRVGRTARADKDGRAVILLTEAETFFLNTNRQLPIEPYEHTAAIKEDKKAAATAAQIMATNIDAKAKQKAYSAYLGFMKGSMNKMKLTSAALVAMANQLAVLGMGCPEPPELDKLTGVFFLLL</sequence>
<dbReference type="GO" id="GO:0003723">
    <property type="term" value="F:RNA binding"/>
    <property type="evidence" value="ECO:0007669"/>
    <property type="project" value="UniProtKB-UniRule"/>
</dbReference>
<dbReference type="PANTHER" id="PTHR24031">
    <property type="entry name" value="RNA HELICASE"/>
    <property type="match status" value="1"/>
</dbReference>
<evidence type="ECO:0000256" key="4">
    <source>
        <dbReference type="ARBA" id="ARBA00022884"/>
    </source>
</evidence>
<dbReference type="CDD" id="cd18787">
    <property type="entry name" value="SF2_C_DEAD"/>
    <property type="match status" value="1"/>
</dbReference>
<dbReference type="SUPFAM" id="SSF52540">
    <property type="entry name" value="P-loop containing nucleoside triphosphate hydrolases"/>
    <property type="match status" value="1"/>
</dbReference>
<evidence type="ECO:0000313" key="10">
    <source>
        <dbReference type="Proteomes" id="UP000192927"/>
    </source>
</evidence>
<dbReference type="InterPro" id="IPR001650">
    <property type="entry name" value="Helicase_C-like"/>
</dbReference>
<dbReference type="Pfam" id="PF00270">
    <property type="entry name" value="DEAD"/>
    <property type="match status" value="1"/>
</dbReference>
<keyword evidence="2 5" id="KW-0378">Hydrolase</keyword>
<keyword evidence="1 5" id="KW-0547">Nucleotide-binding</keyword>
<dbReference type="Gene3D" id="3.90.1640.30">
    <property type="match status" value="1"/>
</dbReference>
<accession>A0A1W5CTQ9</accession>
<proteinExistence type="inferred from homology"/>
<organism evidence="9 10">
    <name type="scientific">Lasallia pustulata</name>
    <dbReference type="NCBI Taxonomy" id="136370"/>
    <lineage>
        <taxon>Eukaryota</taxon>
        <taxon>Fungi</taxon>
        <taxon>Dikarya</taxon>
        <taxon>Ascomycota</taxon>
        <taxon>Pezizomycotina</taxon>
        <taxon>Lecanoromycetes</taxon>
        <taxon>OSLEUM clade</taxon>
        <taxon>Umbilicariomycetidae</taxon>
        <taxon>Umbilicariales</taxon>
        <taxon>Umbilicariaceae</taxon>
        <taxon>Lasallia</taxon>
    </lineage>
</organism>
<dbReference type="Pfam" id="PF00271">
    <property type="entry name" value="Helicase_C"/>
    <property type="match status" value="1"/>
</dbReference>
<feature type="region of interest" description="Disordered" evidence="6">
    <location>
        <begin position="1"/>
        <end position="32"/>
    </location>
</feature>
<keyword evidence="4 5" id="KW-0694">RNA-binding</keyword>
<dbReference type="SUPFAM" id="SSF64182">
    <property type="entry name" value="DHH phosphoesterases"/>
    <property type="match status" value="1"/>
</dbReference>
<dbReference type="GO" id="GO:0005524">
    <property type="term" value="F:ATP binding"/>
    <property type="evidence" value="ECO:0007669"/>
    <property type="project" value="UniProtKB-UniRule"/>
</dbReference>
<evidence type="ECO:0000259" key="7">
    <source>
        <dbReference type="PROSITE" id="PS51192"/>
    </source>
</evidence>
<comment type="similarity">
    <text evidence="5">Belongs to the DEAD box helicase family.</text>
</comment>
<comment type="domain">
    <text evidence="5">The Q motif is unique to and characteristic of the DEAD box family of RNA helicases and controls ATP binding and hydrolysis.</text>
</comment>
<dbReference type="Proteomes" id="UP000192927">
    <property type="component" value="Unassembled WGS sequence"/>
</dbReference>
<evidence type="ECO:0000256" key="6">
    <source>
        <dbReference type="SAM" id="MobiDB-lite"/>
    </source>
</evidence>
<feature type="compositionally biased region" description="Basic and acidic residues" evidence="6">
    <location>
        <begin position="17"/>
        <end position="32"/>
    </location>
</feature>
<dbReference type="EC" id="3.6.4.13" evidence="5"/>
<evidence type="ECO:0000313" key="9">
    <source>
        <dbReference type="EMBL" id="SLM34228.1"/>
    </source>
</evidence>
<evidence type="ECO:0000256" key="2">
    <source>
        <dbReference type="ARBA" id="ARBA00022801"/>
    </source>
</evidence>
<dbReference type="Gene3D" id="3.40.50.300">
    <property type="entry name" value="P-loop containing nucleotide triphosphate hydrolases"/>
    <property type="match status" value="2"/>
</dbReference>
<feature type="domain" description="Helicase C-terminal" evidence="8">
    <location>
        <begin position="628"/>
        <end position="789"/>
    </location>
</feature>